<dbReference type="InterPro" id="IPR013762">
    <property type="entry name" value="Integrase-like_cat_sf"/>
</dbReference>
<dbReference type="RefSeq" id="WP_029447321.1">
    <property type="nucleotide sequence ID" value="NZ_CP009976.1"/>
</dbReference>
<dbReference type="Gene3D" id="1.10.150.130">
    <property type="match status" value="1"/>
</dbReference>
<protein>
    <submittedName>
        <fullName evidence="5">Integrase</fullName>
    </submittedName>
</protein>
<dbReference type="Proteomes" id="UP000030786">
    <property type="component" value="Chromosome"/>
</dbReference>
<dbReference type="InterPro" id="IPR025269">
    <property type="entry name" value="SAM-like_dom"/>
</dbReference>
<dbReference type="Pfam" id="PF13102">
    <property type="entry name" value="Phage_int_SAM_5"/>
    <property type="match status" value="1"/>
</dbReference>
<evidence type="ECO:0000256" key="3">
    <source>
        <dbReference type="ARBA" id="ARBA00023172"/>
    </source>
</evidence>
<reference evidence="5 6" key="1">
    <citation type="journal article" date="2014" name="Environ. Microbiol.">
        <title>Contrasting genomic patterns and infection strategies of two co-existing Bacteroidetes podovirus genera.</title>
        <authorList>
            <person name="Holmfeldt K."/>
            <person name="Howard-Varona C."/>
            <person name="Solonenko N."/>
            <person name="Sullivan M.B."/>
        </authorList>
    </citation>
    <scope>NUCLEOTIDE SEQUENCE [LARGE SCALE GENOMIC DNA]</scope>
    <source>
        <strain evidence="5 6">18</strain>
    </source>
</reference>
<dbReference type="InterPro" id="IPR002104">
    <property type="entry name" value="Integrase_catalytic"/>
</dbReference>
<evidence type="ECO:0000313" key="6">
    <source>
        <dbReference type="Proteomes" id="UP000030786"/>
    </source>
</evidence>
<keyword evidence="2" id="KW-0238">DNA-binding</keyword>
<dbReference type="InterPro" id="IPR011010">
    <property type="entry name" value="DNA_brk_join_enz"/>
</dbReference>
<dbReference type="GO" id="GO:0006310">
    <property type="term" value="P:DNA recombination"/>
    <property type="evidence" value="ECO:0007669"/>
    <property type="project" value="UniProtKB-KW"/>
</dbReference>
<gene>
    <name evidence="5" type="ORF">M666_06300</name>
</gene>
<keyword evidence="3" id="KW-0233">DNA recombination</keyword>
<dbReference type="InterPro" id="IPR010998">
    <property type="entry name" value="Integrase_recombinase_N"/>
</dbReference>
<dbReference type="KEGG" id="cbat:M666_06300"/>
<dbReference type="GeneID" id="78060342"/>
<sequence>MNQKKLSIRFVISKAKLNQRGLCPISCRITFENKRKSFSTSLFVAPDCWSAKKQLVLDRDIENQNKNGQLSLISQKINQAYLFLQVQNTEFNVDDILDKYSNKKIKKEDNVVSYFKRYLLAQYKLINKDIKPVTWKKFEYVCNHVASFISFKYHKKDFPLNKLNQQFLNDFEYYLKTEKDQKQVTVNKVIQRFRKPIKLAVSEGYLNHDPFVNHKPNRAKKEVVFLSTEELILLEKHHFEQARLQLVRDLFIFCCYTGLAYHEMANLKKEHLVNGFDGNQWIQIKREKTSKLISVPILPKVKILINKYDSISDYVLPKFSNQKINSYLKEIAWIVGISKKITHHTARKTFASTVLLYNDVPMEIVSELLGHSNMNITQEYYGKVVQKSIGREMVRLSKKLGSS</sequence>
<organism evidence="5 6">
    <name type="scientific">Cellulophaga baltica 18</name>
    <dbReference type="NCBI Taxonomy" id="1348584"/>
    <lineage>
        <taxon>Bacteria</taxon>
        <taxon>Pseudomonadati</taxon>
        <taxon>Bacteroidota</taxon>
        <taxon>Flavobacteriia</taxon>
        <taxon>Flavobacteriales</taxon>
        <taxon>Flavobacteriaceae</taxon>
        <taxon>Cellulophaga</taxon>
    </lineage>
</organism>
<dbReference type="GO" id="GO:0015074">
    <property type="term" value="P:DNA integration"/>
    <property type="evidence" value="ECO:0007669"/>
    <property type="project" value="InterPro"/>
</dbReference>
<dbReference type="SUPFAM" id="SSF56349">
    <property type="entry name" value="DNA breaking-rejoining enzymes"/>
    <property type="match status" value="1"/>
</dbReference>
<dbReference type="PROSITE" id="PS51898">
    <property type="entry name" value="TYR_RECOMBINASE"/>
    <property type="match status" value="1"/>
</dbReference>
<evidence type="ECO:0000313" key="5">
    <source>
        <dbReference type="EMBL" id="AIZ41215.1"/>
    </source>
</evidence>
<dbReference type="GO" id="GO:0003677">
    <property type="term" value="F:DNA binding"/>
    <property type="evidence" value="ECO:0007669"/>
    <property type="project" value="UniProtKB-KW"/>
</dbReference>
<dbReference type="InterPro" id="IPR035386">
    <property type="entry name" value="Arm-DNA-bind_5"/>
</dbReference>
<dbReference type="Pfam" id="PF00589">
    <property type="entry name" value="Phage_integrase"/>
    <property type="match status" value="1"/>
</dbReference>
<dbReference type="PANTHER" id="PTHR30349">
    <property type="entry name" value="PHAGE INTEGRASE-RELATED"/>
    <property type="match status" value="1"/>
</dbReference>
<dbReference type="Pfam" id="PF17293">
    <property type="entry name" value="Arm-DNA-bind_5"/>
    <property type="match status" value="1"/>
</dbReference>
<dbReference type="PANTHER" id="PTHR30349:SF64">
    <property type="entry name" value="PROPHAGE INTEGRASE INTD-RELATED"/>
    <property type="match status" value="1"/>
</dbReference>
<name>A0AAU8RE46_9FLAO</name>
<dbReference type="Gene3D" id="1.10.443.10">
    <property type="entry name" value="Intergrase catalytic core"/>
    <property type="match status" value="1"/>
</dbReference>
<dbReference type="EMBL" id="CP009976">
    <property type="protein sequence ID" value="AIZ41215.1"/>
    <property type="molecule type" value="Genomic_DNA"/>
</dbReference>
<proteinExistence type="inferred from homology"/>
<feature type="domain" description="Tyr recombinase" evidence="4">
    <location>
        <begin position="221"/>
        <end position="395"/>
    </location>
</feature>
<evidence type="ECO:0000259" key="4">
    <source>
        <dbReference type="PROSITE" id="PS51898"/>
    </source>
</evidence>
<evidence type="ECO:0000256" key="1">
    <source>
        <dbReference type="ARBA" id="ARBA00008857"/>
    </source>
</evidence>
<dbReference type="AlphaFoldDB" id="A0AAU8RE46"/>
<accession>A0AAU8RE46</accession>
<dbReference type="InterPro" id="IPR050090">
    <property type="entry name" value="Tyrosine_recombinase_XerCD"/>
</dbReference>
<evidence type="ECO:0000256" key="2">
    <source>
        <dbReference type="ARBA" id="ARBA00023125"/>
    </source>
</evidence>
<comment type="similarity">
    <text evidence="1">Belongs to the 'phage' integrase family.</text>
</comment>
<dbReference type="CDD" id="cd01185">
    <property type="entry name" value="INTN1_C_like"/>
    <property type="match status" value="1"/>
</dbReference>